<dbReference type="GO" id="GO:0007155">
    <property type="term" value="P:cell adhesion"/>
    <property type="evidence" value="ECO:0007669"/>
    <property type="project" value="InterPro"/>
</dbReference>
<dbReference type="GO" id="GO:0030296">
    <property type="term" value="F:protein tyrosine kinase activator activity"/>
    <property type="evidence" value="ECO:0007669"/>
    <property type="project" value="TreeGrafter"/>
</dbReference>
<keyword evidence="1" id="KW-0812">Transmembrane</keyword>
<feature type="non-terminal residue" evidence="2">
    <location>
        <position position="1"/>
    </location>
</feature>
<evidence type="ECO:0000313" key="2">
    <source>
        <dbReference type="EMBL" id="ELK25685.1"/>
    </source>
</evidence>
<dbReference type="PANTHER" id="PTHR16676:SF0">
    <property type="entry name" value="SIGNAL TRANSDUCER CD24"/>
    <property type="match status" value="1"/>
</dbReference>
<keyword evidence="3" id="KW-1185">Reference proteome</keyword>
<feature type="transmembrane region" description="Helical" evidence="1">
    <location>
        <begin position="43"/>
        <end position="65"/>
    </location>
</feature>
<organism evidence="2 3">
    <name type="scientific">Myotis davidii</name>
    <name type="common">David's myotis</name>
    <dbReference type="NCBI Taxonomy" id="225400"/>
    <lineage>
        <taxon>Eukaryota</taxon>
        <taxon>Metazoa</taxon>
        <taxon>Chordata</taxon>
        <taxon>Craniata</taxon>
        <taxon>Vertebrata</taxon>
        <taxon>Euteleostomi</taxon>
        <taxon>Mammalia</taxon>
        <taxon>Eutheria</taxon>
        <taxon>Laurasiatheria</taxon>
        <taxon>Chiroptera</taxon>
        <taxon>Yangochiroptera</taxon>
        <taxon>Vespertilionidae</taxon>
        <taxon>Myotis</taxon>
    </lineage>
</organism>
<dbReference type="Pfam" id="PF14984">
    <property type="entry name" value="CD24"/>
    <property type="match status" value="1"/>
</dbReference>
<protein>
    <recommendedName>
        <fullName evidence="4">Signal transducer CD24</fullName>
    </recommendedName>
</protein>
<keyword evidence="1" id="KW-1133">Transmembrane helix</keyword>
<sequence>LLLLALLLPMQIYSNQTTAVTIASNPSHNTSTIPSGANASTRVIGSALQSTASLFVILFALLCLYH</sequence>
<dbReference type="PANTHER" id="PTHR16676">
    <property type="entry name" value="SIGNAL TRANSDUCER CD24"/>
    <property type="match status" value="1"/>
</dbReference>
<evidence type="ECO:0000256" key="1">
    <source>
        <dbReference type="SAM" id="Phobius"/>
    </source>
</evidence>
<proteinExistence type="predicted"/>
<dbReference type="Proteomes" id="UP000010556">
    <property type="component" value="Unassembled WGS sequence"/>
</dbReference>
<dbReference type="GO" id="GO:0022407">
    <property type="term" value="P:regulation of cell-cell adhesion"/>
    <property type="evidence" value="ECO:0007669"/>
    <property type="project" value="TreeGrafter"/>
</dbReference>
<keyword evidence="1" id="KW-0472">Membrane</keyword>
<dbReference type="AlphaFoldDB" id="L5LI48"/>
<dbReference type="GO" id="GO:0009897">
    <property type="term" value="C:external side of plasma membrane"/>
    <property type="evidence" value="ECO:0007669"/>
    <property type="project" value="TreeGrafter"/>
</dbReference>
<dbReference type="InterPro" id="IPR028029">
    <property type="entry name" value="CD24"/>
</dbReference>
<gene>
    <name evidence="2" type="ORF">MDA_GLEAN10005096</name>
</gene>
<dbReference type="EMBL" id="KB111634">
    <property type="protein sequence ID" value="ELK25685.1"/>
    <property type="molecule type" value="Genomic_DNA"/>
</dbReference>
<evidence type="ECO:0000313" key="3">
    <source>
        <dbReference type="Proteomes" id="UP000010556"/>
    </source>
</evidence>
<reference evidence="3" key="1">
    <citation type="journal article" date="2013" name="Science">
        <title>Comparative analysis of bat genomes provides insight into the evolution of flight and immunity.</title>
        <authorList>
            <person name="Zhang G."/>
            <person name="Cowled C."/>
            <person name="Shi Z."/>
            <person name="Huang Z."/>
            <person name="Bishop-Lilly K.A."/>
            <person name="Fang X."/>
            <person name="Wynne J.W."/>
            <person name="Xiong Z."/>
            <person name="Baker M.L."/>
            <person name="Zhao W."/>
            <person name="Tachedjian M."/>
            <person name="Zhu Y."/>
            <person name="Zhou P."/>
            <person name="Jiang X."/>
            <person name="Ng J."/>
            <person name="Yang L."/>
            <person name="Wu L."/>
            <person name="Xiao J."/>
            <person name="Feng Y."/>
            <person name="Chen Y."/>
            <person name="Sun X."/>
            <person name="Zhang Y."/>
            <person name="Marsh G.A."/>
            <person name="Crameri G."/>
            <person name="Broder C.C."/>
            <person name="Frey K.G."/>
            <person name="Wang L.F."/>
            <person name="Wang J."/>
        </authorList>
    </citation>
    <scope>NUCLEOTIDE SEQUENCE [LARGE SCALE GENOMIC DNA]</scope>
</reference>
<evidence type="ECO:0008006" key="4">
    <source>
        <dbReference type="Google" id="ProtNLM"/>
    </source>
</evidence>
<dbReference type="GO" id="GO:0045121">
    <property type="term" value="C:membrane raft"/>
    <property type="evidence" value="ECO:0007669"/>
    <property type="project" value="TreeGrafter"/>
</dbReference>
<accession>L5LI48</accession>
<dbReference type="GO" id="GO:0001775">
    <property type="term" value="P:cell activation"/>
    <property type="evidence" value="ECO:0007669"/>
    <property type="project" value="TreeGrafter"/>
</dbReference>
<name>L5LI48_MYODS</name>